<dbReference type="GO" id="GO:0006935">
    <property type="term" value="P:chemotaxis"/>
    <property type="evidence" value="ECO:0007669"/>
    <property type="project" value="InterPro"/>
</dbReference>
<feature type="domain" description="Methyl-accepting transducer" evidence="7">
    <location>
        <begin position="272"/>
        <end position="501"/>
    </location>
</feature>
<feature type="transmembrane region" description="Helical" evidence="6">
    <location>
        <begin position="194"/>
        <end position="214"/>
    </location>
</feature>
<evidence type="ECO:0008006" key="11">
    <source>
        <dbReference type="Google" id="ProtNLM"/>
    </source>
</evidence>
<dbReference type="PROSITE" id="PS50111">
    <property type="entry name" value="CHEMOTAXIS_TRANSDUC_2"/>
    <property type="match status" value="1"/>
</dbReference>
<dbReference type="Pfam" id="PF12729">
    <property type="entry name" value="4HB_MCP_1"/>
    <property type="match status" value="1"/>
</dbReference>
<dbReference type="Proteomes" id="UP000182486">
    <property type="component" value="Unassembled WGS sequence"/>
</dbReference>
<organism evidence="9 10">
    <name type="scientific">Couchioplanes caeruleus subsp. caeruleus</name>
    <dbReference type="NCBI Taxonomy" id="56427"/>
    <lineage>
        <taxon>Bacteria</taxon>
        <taxon>Bacillati</taxon>
        <taxon>Actinomycetota</taxon>
        <taxon>Actinomycetes</taxon>
        <taxon>Micromonosporales</taxon>
        <taxon>Micromonosporaceae</taxon>
        <taxon>Couchioplanes</taxon>
    </lineage>
</organism>
<dbReference type="GO" id="GO:0016020">
    <property type="term" value="C:membrane"/>
    <property type="evidence" value="ECO:0007669"/>
    <property type="project" value="InterPro"/>
</dbReference>
<dbReference type="InterPro" id="IPR004089">
    <property type="entry name" value="MCPsignal_dom"/>
</dbReference>
<keyword evidence="10" id="KW-1185">Reference proteome</keyword>
<keyword evidence="6" id="KW-0472">Membrane</keyword>
<sequence length="530" mass="54750">MAARATGGRAMGVRAKLLMVAAVAGLATVGVGVGGMVQLDSVADTATRIADHRVQQALRLEAARTSLLESDTTLLEHVALTDDVSRRRAENDIKAADAAYDQAWAAYAKAGGNRYGTIRATEAGVATYRQFRDDTMLPASQKGDLGAFQNARFTQIAVLRIAKGNLNELAKMETDAVTAGGRSIRDARTDATRLMVAATALGVVLAAAWALLTASSILRPVRRVETALEAMAAGDLTATVEVDSQDEIGRMAGWYERARQGMRDTVTALTTAANAVGEASDQVSASGASIATSTASAAQQAVSATSTAELVSQNVLTLASGGEQMEASIGSISHSANEAVRVASEAVAVVADTTTSVAKLGNSSAEIGDVVKVITAIAEQTNLLALNATIEAARAGEAGKGFSVVAGEVKELAQETARATEDIARRVDAIQSDSSGAVTAINRISGIIEQMNDFQLSIASSVEEQTATTNEMNRNVGEAATGTREIAGTIQVLADAVNSAADDGARARVAAENLAGTAEELRQAVRRFRA</sequence>
<evidence type="ECO:0000259" key="8">
    <source>
        <dbReference type="PROSITE" id="PS50885"/>
    </source>
</evidence>
<evidence type="ECO:0000256" key="1">
    <source>
        <dbReference type="ARBA" id="ARBA00022692"/>
    </source>
</evidence>
<keyword evidence="3 5" id="KW-0807">Transducer</keyword>
<dbReference type="PANTHER" id="PTHR32089:SF112">
    <property type="entry name" value="LYSOZYME-LIKE PROTEIN-RELATED"/>
    <property type="match status" value="1"/>
</dbReference>
<accession>A0A1K0FN73</accession>
<protein>
    <recommendedName>
        <fullName evidence="11">Methyl-accepting chemotaxis protein</fullName>
    </recommendedName>
</protein>
<dbReference type="Pfam" id="PF00672">
    <property type="entry name" value="HAMP"/>
    <property type="match status" value="1"/>
</dbReference>
<feature type="domain" description="HAMP" evidence="8">
    <location>
        <begin position="215"/>
        <end position="267"/>
    </location>
</feature>
<evidence type="ECO:0000256" key="3">
    <source>
        <dbReference type="ARBA" id="ARBA00023224"/>
    </source>
</evidence>
<dbReference type="Gene3D" id="1.10.287.950">
    <property type="entry name" value="Methyl-accepting chemotaxis protein"/>
    <property type="match status" value="1"/>
</dbReference>
<evidence type="ECO:0000256" key="6">
    <source>
        <dbReference type="SAM" id="Phobius"/>
    </source>
</evidence>
<reference evidence="9 10" key="1">
    <citation type="submission" date="2016-09" db="EMBL/GenBank/DDBJ databases">
        <title>Couchioplanes caeruleus draft genome sequence.</title>
        <authorList>
            <person name="Sheehan J."/>
            <person name="Caffrey P."/>
        </authorList>
    </citation>
    <scope>NUCLEOTIDE SEQUENCE [LARGE SCALE GENOMIC DNA]</scope>
    <source>
        <strain evidence="9 10">DSM 43634</strain>
    </source>
</reference>
<dbReference type="PANTHER" id="PTHR32089">
    <property type="entry name" value="METHYL-ACCEPTING CHEMOTAXIS PROTEIN MCPB"/>
    <property type="match status" value="1"/>
</dbReference>
<dbReference type="InterPro" id="IPR003660">
    <property type="entry name" value="HAMP_dom"/>
</dbReference>
<name>A0A1K0FN73_9ACTN</name>
<dbReference type="GO" id="GO:0004888">
    <property type="term" value="F:transmembrane signaling receptor activity"/>
    <property type="evidence" value="ECO:0007669"/>
    <property type="project" value="InterPro"/>
</dbReference>
<dbReference type="PROSITE" id="PS50885">
    <property type="entry name" value="HAMP"/>
    <property type="match status" value="1"/>
</dbReference>
<comment type="caution">
    <text evidence="9">The sequence shown here is derived from an EMBL/GenBank/DDBJ whole genome shotgun (WGS) entry which is preliminary data.</text>
</comment>
<evidence type="ECO:0000256" key="2">
    <source>
        <dbReference type="ARBA" id="ARBA00022989"/>
    </source>
</evidence>
<evidence type="ECO:0000256" key="5">
    <source>
        <dbReference type="PROSITE-ProRule" id="PRU00284"/>
    </source>
</evidence>
<dbReference type="SMART" id="SM00304">
    <property type="entry name" value="HAMP"/>
    <property type="match status" value="2"/>
</dbReference>
<dbReference type="AlphaFoldDB" id="A0A1K0FN73"/>
<evidence type="ECO:0000313" key="9">
    <source>
        <dbReference type="EMBL" id="OJF14160.1"/>
    </source>
</evidence>
<keyword evidence="2 6" id="KW-1133">Transmembrane helix</keyword>
<proteinExistence type="inferred from homology"/>
<evidence type="ECO:0000313" key="10">
    <source>
        <dbReference type="Proteomes" id="UP000182486"/>
    </source>
</evidence>
<dbReference type="CDD" id="cd06225">
    <property type="entry name" value="HAMP"/>
    <property type="match status" value="1"/>
</dbReference>
<evidence type="ECO:0000259" key="7">
    <source>
        <dbReference type="PROSITE" id="PS50111"/>
    </source>
</evidence>
<dbReference type="SUPFAM" id="SSF58104">
    <property type="entry name" value="Methyl-accepting chemotaxis protein (MCP) signaling domain"/>
    <property type="match status" value="1"/>
</dbReference>
<keyword evidence="1 6" id="KW-0812">Transmembrane</keyword>
<dbReference type="SMART" id="SM00283">
    <property type="entry name" value="MA"/>
    <property type="match status" value="1"/>
</dbReference>
<dbReference type="PRINTS" id="PR00260">
    <property type="entry name" value="CHEMTRNSDUCR"/>
</dbReference>
<evidence type="ECO:0000256" key="4">
    <source>
        <dbReference type="ARBA" id="ARBA00029447"/>
    </source>
</evidence>
<dbReference type="InterPro" id="IPR024478">
    <property type="entry name" value="HlyB_4HB_MCP"/>
</dbReference>
<dbReference type="InterPro" id="IPR004090">
    <property type="entry name" value="Chemotax_Me-accpt_rcpt"/>
</dbReference>
<dbReference type="EMBL" id="MEIA01000110">
    <property type="protein sequence ID" value="OJF14160.1"/>
    <property type="molecule type" value="Genomic_DNA"/>
</dbReference>
<dbReference type="GO" id="GO:0007165">
    <property type="term" value="P:signal transduction"/>
    <property type="evidence" value="ECO:0007669"/>
    <property type="project" value="UniProtKB-KW"/>
</dbReference>
<dbReference type="Pfam" id="PF00015">
    <property type="entry name" value="MCPsignal"/>
    <property type="match status" value="1"/>
</dbReference>
<gene>
    <name evidence="9" type="ORF">BG844_11235</name>
</gene>
<comment type="similarity">
    <text evidence="4">Belongs to the methyl-accepting chemotaxis (MCP) protein family.</text>
</comment>